<dbReference type="Proteomes" id="UP001267426">
    <property type="component" value="Unassembled WGS sequence"/>
</dbReference>
<dbReference type="InterPro" id="IPR015424">
    <property type="entry name" value="PyrdxlP-dep_Trfase"/>
</dbReference>
<dbReference type="EMBL" id="JAVRHT010000017">
    <property type="protein sequence ID" value="MDT0631815.1"/>
    <property type="molecule type" value="Genomic_DNA"/>
</dbReference>
<dbReference type="Pfam" id="PF01041">
    <property type="entry name" value="DegT_DnrJ_EryC1"/>
    <property type="match status" value="1"/>
</dbReference>
<dbReference type="InterPro" id="IPR015422">
    <property type="entry name" value="PyrdxlP-dep_Trfase_small"/>
</dbReference>
<dbReference type="EC" id="2.6.1.-" evidence="4"/>
<organism evidence="4 5">
    <name type="scientific">Rubrivirga litoralis</name>
    <dbReference type="NCBI Taxonomy" id="3075598"/>
    <lineage>
        <taxon>Bacteria</taxon>
        <taxon>Pseudomonadati</taxon>
        <taxon>Rhodothermota</taxon>
        <taxon>Rhodothermia</taxon>
        <taxon>Rhodothermales</taxon>
        <taxon>Rubricoccaceae</taxon>
        <taxon>Rubrivirga</taxon>
    </lineage>
</organism>
<keyword evidence="4" id="KW-0032">Aminotransferase</keyword>
<keyword evidence="1 3" id="KW-0663">Pyridoxal phosphate</keyword>
<dbReference type="InterPro" id="IPR015421">
    <property type="entry name" value="PyrdxlP-dep_Trfase_major"/>
</dbReference>
<dbReference type="PANTHER" id="PTHR30244:SF36">
    <property type="entry name" value="3-OXO-GLUCOSE-6-PHOSPHATE:GLUTAMATE AMINOTRANSFERASE"/>
    <property type="match status" value="1"/>
</dbReference>
<reference evidence="4 5" key="1">
    <citation type="submission" date="2023-09" db="EMBL/GenBank/DDBJ databases">
        <authorList>
            <person name="Rey-Velasco X."/>
        </authorList>
    </citation>
    <scope>NUCLEOTIDE SEQUENCE [LARGE SCALE GENOMIC DNA]</scope>
    <source>
        <strain evidence="4 5">F394</strain>
    </source>
</reference>
<dbReference type="Gene3D" id="3.40.640.10">
    <property type="entry name" value="Type I PLP-dependent aspartate aminotransferase-like (Major domain)"/>
    <property type="match status" value="1"/>
</dbReference>
<dbReference type="PANTHER" id="PTHR30244">
    <property type="entry name" value="TRANSAMINASE"/>
    <property type="match status" value="1"/>
</dbReference>
<dbReference type="InterPro" id="IPR000653">
    <property type="entry name" value="DegT/StrS_aminotransferase"/>
</dbReference>
<sequence length="369" mass="39838">MIDSNVPFLDLHAAYDELRGNLDAAYRRVMESGWYVGGAEVETFEAEFAAYCGAEYCVGVGNGLEAIHLLLRAYGVEEGDEVIVPSNTYIATWLAATYTNARPVPVEPDAATYNLDPACLEAAITPRTKAIVAVHLYGQPADMDPIREVARRHGVPVIEDAAQAHGARYHGRRVGALGDAAAFSFYPGKNLGAFGDAGAITTDDADLADRVRVLRNYGSREKYRNEVVGFNSRLDPLQAAFLRVKLAHLDAWNARRSAVADRYLDGLSDVGGVVLPYVLSGVDPVWHLFVVRHARRDALAAHLAGRGVQTLVHYPVPPHLQPAYADLAMGEGSLPVAEAVHREVLSLPIGPHLSPEGAARVVQAVRSFG</sequence>
<evidence type="ECO:0000256" key="1">
    <source>
        <dbReference type="ARBA" id="ARBA00022898"/>
    </source>
</evidence>
<keyword evidence="5" id="KW-1185">Reference proteome</keyword>
<dbReference type="PIRSF" id="PIRSF000390">
    <property type="entry name" value="PLP_StrS"/>
    <property type="match status" value="1"/>
</dbReference>
<proteinExistence type="inferred from homology"/>
<gene>
    <name evidence="4" type="ORF">RM540_08675</name>
</gene>
<evidence type="ECO:0000313" key="4">
    <source>
        <dbReference type="EMBL" id="MDT0631815.1"/>
    </source>
</evidence>
<dbReference type="GO" id="GO:0008483">
    <property type="term" value="F:transaminase activity"/>
    <property type="evidence" value="ECO:0007669"/>
    <property type="project" value="UniProtKB-KW"/>
</dbReference>
<comment type="caution">
    <text evidence="4">The sequence shown here is derived from an EMBL/GenBank/DDBJ whole genome shotgun (WGS) entry which is preliminary data.</text>
</comment>
<dbReference type="Gene3D" id="3.90.1150.10">
    <property type="entry name" value="Aspartate Aminotransferase, domain 1"/>
    <property type="match status" value="1"/>
</dbReference>
<evidence type="ECO:0000313" key="5">
    <source>
        <dbReference type="Proteomes" id="UP001267426"/>
    </source>
</evidence>
<name>A0ABU3BRA2_9BACT</name>
<evidence type="ECO:0000256" key="3">
    <source>
        <dbReference type="RuleBase" id="RU004508"/>
    </source>
</evidence>
<accession>A0ABU3BRA2</accession>
<keyword evidence="4" id="KW-0808">Transferase</keyword>
<dbReference type="SUPFAM" id="SSF53383">
    <property type="entry name" value="PLP-dependent transferases"/>
    <property type="match status" value="1"/>
</dbReference>
<evidence type="ECO:0000256" key="2">
    <source>
        <dbReference type="ARBA" id="ARBA00037999"/>
    </source>
</evidence>
<protein>
    <submittedName>
        <fullName evidence="4">DegT/DnrJ/EryC1/StrS family aminotransferase</fullName>
        <ecNumber evidence="4">2.6.1.-</ecNumber>
    </submittedName>
</protein>
<comment type="similarity">
    <text evidence="2 3">Belongs to the DegT/DnrJ/EryC1 family.</text>
</comment>
<dbReference type="CDD" id="cd00616">
    <property type="entry name" value="AHBA_syn"/>
    <property type="match status" value="1"/>
</dbReference>